<proteinExistence type="predicted"/>
<keyword evidence="1" id="KW-0812">Transmembrane</keyword>
<protein>
    <recommendedName>
        <fullName evidence="4">Abortive infection protein</fullName>
    </recommendedName>
</protein>
<reference evidence="2 3" key="1">
    <citation type="journal article" date="2010" name="Stand. Genomic Sci.">
        <title>Complete genome sequence of Spirosoma linguale type strain (1).</title>
        <authorList>
            <person name="Lail K."/>
            <person name="Sikorski J."/>
            <person name="Saunders E."/>
            <person name="Lapidus A."/>
            <person name="Glavina Del Rio T."/>
            <person name="Copeland A."/>
            <person name="Tice H."/>
            <person name="Cheng J.-F."/>
            <person name="Lucas S."/>
            <person name="Nolan M."/>
            <person name="Bruce D."/>
            <person name="Goodwin L."/>
            <person name="Pitluck S."/>
            <person name="Ivanova N."/>
            <person name="Mavromatis K."/>
            <person name="Ovchinnikova G."/>
            <person name="Pati A."/>
            <person name="Chen A."/>
            <person name="Palaniappan K."/>
            <person name="Land M."/>
            <person name="Hauser L."/>
            <person name="Chang Y.-J."/>
            <person name="Jeffries C.D."/>
            <person name="Chain P."/>
            <person name="Brettin T."/>
            <person name="Detter J.C."/>
            <person name="Schuetze A."/>
            <person name="Rohde M."/>
            <person name="Tindall B.J."/>
            <person name="Goeker M."/>
            <person name="Bristow J."/>
            <person name="Eisen J.A."/>
            <person name="Markowitz V."/>
            <person name="Hugenholtz P."/>
            <person name="Kyrpides N.C."/>
            <person name="Klenk H.-P."/>
            <person name="Chen F."/>
        </authorList>
    </citation>
    <scope>NUCLEOTIDE SEQUENCE [LARGE SCALE GENOMIC DNA]</scope>
    <source>
        <strain evidence="3">ATCC 33905 / DSM 74 / LMG 10896 / Claus 1</strain>
    </source>
</reference>
<feature type="transmembrane region" description="Helical" evidence="1">
    <location>
        <begin position="167"/>
        <end position="186"/>
    </location>
</feature>
<dbReference type="Proteomes" id="UP000002028">
    <property type="component" value="Chromosome"/>
</dbReference>
<dbReference type="STRING" id="504472.Slin_5136"/>
<evidence type="ECO:0008006" key="4">
    <source>
        <dbReference type="Google" id="ProtNLM"/>
    </source>
</evidence>
<keyword evidence="1" id="KW-1133">Transmembrane helix</keyword>
<feature type="transmembrane region" description="Helical" evidence="1">
    <location>
        <begin position="226"/>
        <end position="246"/>
    </location>
</feature>
<dbReference type="HOGENOM" id="CLU_1164869_0_0_10"/>
<feature type="transmembrane region" description="Helical" evidence="1">
    <location>
        <begin position="76"/>
        <end position="97"/>
    </location>
</feature>
<dbReference type="RefSeq" id="WP_012929609.1">
    <property type="nucleotide sequence ID" value="NC_013730.1"/>
</dbReference>
<dbReference type="AlphaFoldDB" id="D2QGT6"/>
<dbReference type="EMBL" id="CP001769">
    <property type="protein sequence ID" value="ADB41108.1"/>
    <property type="molecule type" value="Genomic_DNA"/>
</dbReference>
<feature type="transmembrane region" description="Helical" evidence="1">
    <location>
        <begin position="109"/>
        <end position="125"/>
    </location>
</feature>
<keyword evidence="3" id="KW-1185">Reference proteome</keyword>
<gene>
    <name evidence="2" type="ordered locus">Slin_5136</name>
</gene>
<evidence type="ECO:0000313" key="3">
    <source>
        <dbReference type="Proteomes" id="UP000002028"/>
    </source>
</evidence>
<evidence type="ECO:0000256" key="1">
    <source>
        <dbReference type="SAM" id="Phobius"/>
    </source>
</evidence>
<keyword evidence="1" id="KW-0472">Membrane</keyword>
<accession>D2QGT6</accession>
<feature type="transmembrane region" description="Helical" evidence="1">
    <location>
        <begin position="198"/>
        <end position="219"/>
    </location>
</feature>
<dbReference type="KEGG" id="sli:Slin_5136"/>
<name>D2QGT6_SPILD</name>
<evidence type="ECO:0000313" key="2">
    <source>
        <dbReference type="EMBL" id="ADB41108.1"/>
    </source>
</evidence>
<organism evidence="2 3">
    <name type="scientific">Spirosoma linguale (strain ATCC 33905 / DSM 74 / LMG 10896 / Claus 1)</name>
    <dbReference type="NCBI Taxonomy" id="504472"/>
    <lineage>
        <taxon>Bacteria</taxon>
        <taxon>Pseudomonadati</taxon>
        <taxon>Bacteroidota</taxon>
        <taxon>Cytophagia</taxon>
        <taxon>Cytophagales</taxon>
        <taxon>Cytophagaceae</taxon>
        <taxon>Spirosoma</taxon>
    </lineage>
</organism>
<sequence>MEMLQASFIDFQYYLRRPQYRQPLSDLPGQKPALTFRRFLGAYPLSLVVLLIAAGNIIVARLITGEPIFRPLLVRYSSSVGLLLFAVVLAVMVEEALFRSILRLTPKRLRNLLALALWIPLGYYYHSLKEMSNEFALFWIMLVWATVVYGLNYYLKRPAVFARIERFWKANFRWIFYSVGVVYGFMKIIDDVGTLKDAQVLLLPVLLLSSLLNGFYFGYIRMKYGFWYGVAVHVLVLLAALAPEAIRML</sequence>
<feature type="transmembrane region" description="Helical" evidence="1">
    <location>
        <begin position="137"/>
        <end position="155"/>
    </location>
</feature>
<feature type="transmembrane region" description="Helical" evidence="1">
    <location>
        <begin position="40"/>
        <end position="64"/>
    </location>
</feature>